<name>A0A385DU17_9CAUD</name>
<keyword evidence="2" id="KW-1185">Reference proteome</keyword>
<dbReference type="RefSeq" id="YP_010098178.1">
    <property type="nucleotide sequence ID" value="NC_055765.1"/>
</dbReference>
<gene>
    <name evidence="1" type="primary">15</name>
    <name evidence="1" type="ORF">SEA_TILLYBOBJOE_15</name>
</gene>
<evidence type="ECO:0000313" key="2">
    <source>
        <dbReference type="Proteomes" id="UP000263402"/>
    </source>
</evidence>
<organism evidence="1 2">
    <name type="scientific">Gordonia phage TillyBobJoe</name>
    <dbReference type="NCBI Taxonomy" id="2301560"/>
    <lineage>
        <taxon>Viruses</taxon>
        <taxon>Duplodnaviria</taxon>
        <taxon>Heunggongvirae</taxon>
        <taxon>Uroviricota</taxon>
        <taxon>Caudoviricetes</taxon>
        <taxon>Stackebrandtviridae</taxon>
        <taxon>Frickvirinae</taxon>
        <taxon>Wizardvirus</taxon>
        <taxon>Wizardvirus tillybobjoe</taxon>
    </lineage>
</organism>
<reference evidence="1 2" key="1">
    <citation type="submission" date="2018-07" db="EMBL/GenBank/DDBJ databases">
        <authorList>
            <person name="Washington J.M."/>
            <person name="Stoner K.N."/>
            <person name="Veracka M."/>
            <person name="Ewers R.M."/>
            <person name="Paschalis M.I."/>
            <person name="Maciver D.B."/>
            <person name="Nichols C.D."/>
            <person name="Santiago X."/>
            <person name="Osorio S.M."/>
            <person name="Scaff D.S."/>
            <person name="Mercado F.J."/>
            <person name="Tamondong K.G."/>
            <person name="Nicholson R.L."/>
            <person name="Antonucci M.K."/>
            <person name="Anger G.K."/>
            <person name="Petit-Frere T."/>
            <person name="Garlena R.A."/>
            <person name="Russell D.A."/>
            <person name="Pope W.H."/>
            <person name="Jacobs-Sera D."/>
            <person name="Hatfull G.F."/>
        </authorList>
    </citation>
    <scope>NUCLEOTIDE SEQUENCE [LARGE SCALE GENOMIC DNA]</scope>
</reference>
<protein>
    <submittedName>
        <fullName evidence="1">Uncharacterized protein</fullName>
    </submittedName>
</protein>
<evidence type="ECO:0000313" key="1">
    <source>
        <dbReference type="EMBL" id="AXQ62247.1"/>
    </source>
</evidence>
<accession>A0A385DU17</accession>
<dbReference type="EMBL" id="MH669015">
    <property type="protein sequence ID" value="AXQ62247.1"/>
    <property type="molecule type" value="Genomic_DNA"/>
</dbReference>
<proteinExistence type="predicted"/>
<dbReference type="Proteomes" id="UP000263402">
    <property type="component" value="Segment"/>
</dbReference>
<dbReference type="GeneID" id="65115848"/>
<dbReference type="KEGG" id="vg:65115848"/>
<sequence>MSLYKSVLWLQQTGDKFTSPLDTDIRHGLDAAMSISHRLWDDSVFVPAGEQRPKPVFVGQLLSSLRLEDAPRARQAEGIREWLLYNEPSKSLVLSLDKRGFGDLVH</sequence>